<reference evidence="3" key="1">
    <citation type="submission" date="2022-12" db="EMBL/GenBank/DDBJ databases">
        <authorList>
            <person name="Brejova B."/>
        </authorList>
    </citation>
    <scope>NUCLEOTIDE SEQUENCE</scope>
</reference>
<dbReference type="Gene3D" id="6.10.160.20">
    <property type="match status" value="1"/>
</dbReference>
<comment type="caution">
    <text evidence="3">The sequence shown here is derived from an EMBL/GenBank/DDBJ whole genome shotgun (WGS) entry which is preliminary data.</text>
</comment>
<dbReference type="InterPro" id="IPR025718">
    <property type="entry name" value="SAP30_Sin3-bd"/>
</dbReference>
<evidence type="ECO:0000256" key="1">
    <source>
        <dbReference type="SAM" id="MobiDB-lite"/>
    </source>
</evidence>
<feature type="compositionally biased region" description="Basic and acidic residues" evidence="1">
    <location>
        <begin position="1"/>
        <end position="21"/>
    </location>
</feature>
<accession>A0A9W4TX83</accession>
<proteinExistence type="predicted"/>
<evidence type="ECO:0000313" key="3">
    <source>
        <dbReference type="EMBL" id="CAI5760071.1"/>
    </source>
</evidence>
<dbReference type="EMBL" id="CANTUO010000005">
    <property type="protein sequence ID" value="CAI5760071.1"/>
    <property type="molecule type" value="Genomic_DNA"/>
</dbReference>
<sequence length="167" mass="19729">MSRHKESTSEPETKQTKEVKDSSNNNNKTTQKQKNQLLLQQQQQFLQKHINSNGKSDMPKIDPLDFEKFNDKILLKYAERYKYNINSFDSLNNDILNSEIGLKTYSKTKRLREKEKEEDLSNKMTKKEFSKIAKNHFMSLPAKENDIITGFLYKVKNQDKEFKLTSQ</sequence>
<evidence type="ECO:0000313" key="4">
    <source>
        <dbReference type="Proteomes" id="UP001152885"/>
    </source>
</evidence>
<protein>
    <recommendedName>
        <fullName evidence="2">Histone deacetylase complex subunit SAP30 Sin3 binding domain-containing protein</fullName>
    </recommendedName>
</protein>
<dbReference type="OrthoDB" id="510958at2759"/>
<feature type="domain" description="Histone deacetylase complex subunit SAP30 Sin3 binding" evidence="2">
    <location>
        <begin position="120"/>
        <end position="156"/>
    </location>
</feature>
<evidence type="ECO:0000259" key="2">
    <source>
        <dbReference type="Pfam" id="PF13867"/>
    </source>
</evidence>
<organism evidence="3 4">
    <name type="scientific">Candida verbasci</name>
    <dbReference type="NCBI Taxonomy" id="1227364"/>
    <lineage>
        <taxon>Eukaryota</taxon>
        <taxon>Fungi</taxon>
        <taxon>Dikarya</taxon>
        <taxon>Ascomycota</taxon>
        <taxon>Saccharomycotina</taxon>
        <taxon>Pichiomycetes</taxon>
        <taxon>Debaryomycetaceae</taxon>
        <taxon>Candida/Lodderomyces clade</taxon>
        <taxon>Candida</taxon>
    </lineage>
</organism>
<feature type="region of interest" description="Disordered" evidence="1">
    <location>
        <begin position="1"/>
        <end position="39"/>
    </location>
</feature>
<gene>
    <name evidence="3" type="ORF">CANVERA_P4583</name>
</gene>
<dbReference type="Proteomes" id="UP001152885">
    <property type="component" value="Unassembled WGS sequence"/>
</dbReference>
<dbReference type="InterPro" id="IPR038291">
    <property type="entry name" value="SAP30_C_sf"/>
</dbReference>
<dbReference type="Pfam" id="PF13867">
    <property type="entry name" value="SAP30_Sin3_bdg"/>
    <property type="match status" value="1"/>
</dbReference>
<feature type="compositionally biased region" description="Low complexity" evidence="1">
    <location>
        <begin position="24"/>
        <end position="39"/>
    </location>
</feature>
<keyword evidence="4" id="KW-1185">Reference proteome</keyword>
<name>A0A9W4TX83_9ASCO</name>
<dbReference type="AlphaFoldDB" id="A0A9W4TX83"/>